<sequence length="333" mass="36936">MFDTCQAINTGPKCTEVAEKIVQLFGWRQTYNVEKLQRNLHGRSATRISITRPSKTGSDKSVLDTVPASWVSVHNLQSQGGGILDPDDRLCDVVDDREQILATFEDGDGPHHGGGDGASGSSVGTGSPDIFHDGEKYGHPYTQTDIEVTGEQIASGAPGSLQVRRGSEPALNQLPLGPPLPSTDNTKRWSAAPLISDPPEIINYNGSYVEDDESAGFRRIQRDGTNRLSMQFFEDGTGYRWAEAADRTKTKNLTSTSLPRENKRKEPLGQANNSTSPITLVDQRYNDIYFDHIFQFLHCLHFTSELIIIRNELGRWVFTSFQTTIFSERIAVF</sequence>
<reference evidence="6 7" key="1">
    <citation type="journal article" date="2021" name="BMC Biol.">
        <title>Horizontally acquired antibacterial genes associated with adaptive radiation of ladybird beetles.</title>
        <authorList>
            <person name="Li H.S."/>
            <person name="Tang X.F."/>
            <person name="Huang Y.H."/>
            <person name="Xu Z.Y."/>
            <person name="Chen M.L."/>
            <person name="Du X.Y."/>
            <person name="Qiu B.Y."/>
            <person name="Chen P.T."/>
            <person name="Zhang W."/>
            <person name="Slipinski A."/>
            <person name="Escalona H.E."/>
            <person name="Waterhouse R.M."/>
            <person name="Zwick A."/>
            <person name="Pang H."/>
        </authorList>
    </citation>
    <scope>NUCLEOTIDE SEQUENCE [LARGE SCALE GENOMIC DNA]</scope>
    <source>
        <strain evidence="6">SYSU2018</strain>
    </source>
</reference>
<evidence type="ECO:0000259" key="5">
    <source>
        <dbReference type="Pfam" id="PF12053"/>
    </source>
</evidence>
<dbReference type="GO" id="GO:0051301">
    <property type="term" value="P:cell division"/>
    <property type="evidence" value="ECO:0007669"/>
    <property type="project" value="UniProtKB-KW"/>
</dbReference>
<dbReference type="InterPro" id="IPR021922">
    <property type="entry name" value="Par3/HAL_N"/>
</dbReference>
<keyword evidence="3" id="KW-0131">Cell cycle</keyword>
<dbReference type="PANTHER" id="PTHR16484">
    <property type="entry name" value="PARTITIONING DEFECTIVE 3 RELATED"/>
    <property type="match status" value="1"/>
</dbReference>
<dbReference type="EMBL" id="JABFTP020000021">
    <property type="protein sequence ID" value="KAL3268985.1"/>
    <property type="molecule type" value="Genomic_DNA"/>
</dbReference>
<keyword evidence="2" id="KW-0677">Repeat</keyword>
<dbReference type="Gene3D" id="3.10.20.90">
    <property type="entry name" value="Phosphatidylinositol 3-kinase Catalytic Subunit, Chain A, domain 1"/>
    <property type="match status" value="1"/>
</dbReference>
<dbReference type="InterPro" id="IPR052213">
    <property type="entry name" value="PAR3"/>
</dbReference>
<protein>
    <recommendedName>
        <fullName evidence="5">Par3/HAL N-terminal domain-containing protein</fullName>
    </recommendedName>
</protein>
<evidence type="ECO:0000313" key="6">
    <source>
        <dbReference type="EMBL" id="KAL3268985.1"/>
    </source>
</evidence>
<dbReference type="Proteomes" id="UP001516400">
    <property type="component" value="Unassembled WGS sequence"/>
</dbReference>
<evidence type="ECO:0000256" key="1">
    <source>
        <dbReference type="ARBA" id="ARBA00022618"/>
    </source>
</evidence>
<organism evidence="6 7">
    <name type="scientific">Cryptolaemus montrouzieri</name>
    <dbReference type="NCBI Taxonomy" id="559131"/>
    <lineage>
        <taxon>Eukaryota</taxon>
        <taxon>Metazoa</taxon>
        <taxon>Ecdysozoa</taxon>
        <taxon>Arthropoda</taxon>
        <taxon>Hexapoda</taxon>
        <taxon>Insecta</taxon>
        <taxon>Pterygota</taxon>
        <taxon>Neoptera</taxon>
        <taxon>Endopterygota</taxon>
        <taxon>Coleoptera</taxon>
        <taxon>Polyphaga</taxon>
        <taxon>Cucujiformia</taxon>
        <taxon>Coccinelloidea</taxon>
        <taxon>Coccinellidae</taxon>
        <taxon>Scymninae</taxon>
        <taxon>Scymnini</taxon>
        <taxon>Cryptolaemus</taxon>
    </lineage>
</organism>
<feature type="domain" description="Par3/HAL N-terminal" evidence="5">
    <location>
        <begin position="63"/>
        <end position="107"/>
    </location>
</feature>
<gene>
    <name evidence="6" type="ORF">HHI36_008071</name>
</gene>
<comment type="caution">
    <text evidence="6">The sequence shown here is derived from an EMBL/GenBank/DDBJ whole genome shotgun (WGS) entry which is preliminary data.</text>
</comment>
<name>A0ABD2MRY4_9CUCU</name>
<keyword evidence="7" id="KW-1185">Reference proteome</keyword>
<dbReference type="AlphaFoldDB" id="A0ABD2MRY4"/>
<dbReference type="PANTHER" id="PTHR16484:SF17">
    <property type="entry name" value="BAZOOKA, ISOFORM B"/>
    <property type="match status" value="1"/>
</dbReference>
<evidence type="ECO:0000256" key="2">
    <source>
        <dbReference type="ARBA" id="ARBA00022737"/>
    </source>
</evidence>
<evidence type="ECO:0000313" key="7">
    <source>
        <dbReference type="Proteomes" id="UP001516400"/>
    </source>
</evidence>
<evidence type="ECO:0000256" key="3">
    <source>
        <dbReference type="ARBA" id="ARBA00023306"/>
    </source>
</evidence>
<dbReference type="Pfam" id="PF12053">
    <property type="entry name" value="Par3_HAL_N_term"/>
    <property type="match status" value="1"/>
</dbReference>
<evidence type="ECO:0000256" key="4">
    <source>
        <dbReference type="SAM" id="MobiDB-lite"/>
    </source>
</evidence>
<keyword evidence="1" id="KW-0132">Cell division</keyword>
<feature type="region of interest" description="Disordered" evidence="4">
    <location>
        <begin position="104"/>
        <end position="141"/>
    </location>
</feature>
<proteinExistence type="predicted"/>
<feature type="region of interest" description="Disordered" evidence="4">
    <location>
        <begin position="250"/>
        <end position="275"/>
    </location>
</feature>
<accession>A0ABD2MRY4</accession>